<evidence type="ECO:0000256" key="11">
    <source>
        <dbReference type="RuleBase" id="RU361274"/>
    </source>
</evidence>
<evidence type="ECO:0000256" key="10">
    <source>
        <dbReference type="ARBA" id="ARBA00049893"/>
    </source>
</evidence>
<evidence type="ECO:0000256" key="4">
    <source>
        <dbReference type="ARBA" id="ARBA00022679"/>
    </source>
</evidence>
<dbReference type="PANTHER" id="PTHR30616:SF2">
    <property type="entry name" value="PURINE NUCLEOSIDE PHOSPHORYLASE LACC1"/>
    <property type="match status" value="1"/>
</dbReference>
<dbReference type="Gene3D" id="3.60.140.10">
    <property type="entry name" value="CNF1/YfiH-like putative cysteine hydrolases"/>
    <property type="match status" value="1"/>
</dbReference>
<keyword evidence="7" id="KW-0862">Zinc</keyword>
<comment type="catalytic activity">
    <reaction evidence="8">
        <text>adenosine + H2O + H(+) = inosine + NH4(+)</text>
        <dbReference type="Rhea" id="RHEA:24408"/>
        <dbReference type="ChEBI" id="CHEBI:15377"/>
        <dbReference type="ChEBI" id="CHEBI:15378"/>
        <dbReference type="ChEBI" id="CHEBI:16335"/>
        <dbReference type="ChEBI" id="CHEBI:17596"/>
        <dbReference type="ChEBI" id="CHEBI:28938"/>
        <dbReference type="EC" id="3.5.4.4"/>
    </reaction>
    <physiologicalReaction direction="left-to-right" evidence="8">
        <dbReference type="Rhea" id="RHEA:24409"/>
    </physiologicalReaction>
</comment>
<keyword evidence="13" id="KW-1185">Reference proteome</keyword>
<comment type="catalytic activity">
    <reaction evidence="9">
        <text>adenosine + phosphate = alpha-D-ribose 1-phosphate + adenine</text>
        <dbReference type="Rhea" id="RHEA:27642"/>
        <dbReference type="ChEBI" id="CHEBI:16335"/>
        <dbReference type="ChEBI" id="CHEBI:16708"/>
        <dbReference type="ChEBI" id="CHEBI:43474"/>
        <dbReference type="ChEBI" id="CHEBI:57720"/>
        <dbReference type="EC" id="2.4.2.1"/>
    </reaction>
    <physiologicalReaction direction="left-to-right" evidence="9">
        <dbReference type="Rhea" id="RHEA:27643"/>
    </physiologicalReaction>
</comment>
<gene>
    <name evidence="12" type="ORF">EDD61_10370</name>
</gene>
<evidence type="ECO:0000256" key="3">
    <source>
        <dbReference type="ARBA" id="ARBA00007353"/>
    </source>
</evidence>
<proteinExistence type="inferred from homology"/>
<evidence type="ECO:0000256" key="5">
    <source>
        <dbReference type="ARBA" id="ARBA00022723"/>
    </source>
</evidence>
<comment type="similarity">
    <text evidence="3 11">Belongs to the purine nucleoside phosphorylase YfiH/LACC1 family.</text>
</comment>
<dbReference type="GO" id="GO:0017061">
    <property type="term" value="F:S-methyl-5-thioadenosine phosphorylase activity"/>
    <property type="evidence" value="ECO:0007669"/>
    <property type="project" value="UniProtKB-EC"/>
</dbReference>
<dbReference type="SUPFAM" id="SSF64438">
    <property type="entry name" value="CNF1/YfiH-like putative cysteine hydrolases"/>
    <property type="match status" value="1"/>
</dbReference>
<comment type="caution">
    <text evidence="12">The sequence shown here is derived from an EMBL/GenBank/DDBJ whole genome shotgun (WGS) entry which is preliminary data.</text>
</comment>
<keyword evidence="6" id="KW-0378">Hydrolase</keyword>
<comment type="function">
    <text evidence="2">Purine nucleoside enzyme that catalyzes the phosphorolysis of adenosine and inosine nucleosides, yielding D-ribose 1-phosphate and the respective free bases, adenine and hypoxanthine. Also catalyzes the phosphorolysis of S-methyl-5'-thioadenosine into adenine and S-methyl-5-thio-alpha-D-ribose 1-phosphate. Also has adenosine deaminase activity.</text>
</comment>
<evidence type="ECO:0000256" key="6">
    <source>
        <dbReference type="ARBA" id="ARBA00022801"/>
    </source>
</evidence>
<evidence type="ECO:0000256" key="2">
    <source>
        <dbReference type="ARBA" id="ARBA00003215"/>
    </source>
</evidence>
<evidence type="ECO:0000256" key="9">
    <source>
        <dbReference type="ARBA" id="ARBA00048968"/>
    </source>
</evidence>
<dbReference type="EMBL" id="SMBP01000003">
    <property type="protein sequence ID" value="TCU62657.1"/>
    <property type="molecule type" value="Genomic_DNA"/>
</dbReference>
<organism evidence="12 13">
    <name type="scientific">Longicatena caecimuris</name>
    <dbReference type="NCBI Taxonomy" id="1796635"/>
    <lineage>
        <taxon>Bacteria</taxon>
        <taxon>Bacillati</taxon>
        <taxon>Bacillota</taxon>
        <taxon>Erysipelotrichia</taxon>
        <taxon>Erysipelotrichales</taxon>
        <taxon>Erysipelotrichaceae</taxon>
        <taxon>Longicatena</taxon>
    </lineage>
</organism>
<evidence type="ECO:0000256" key="8">
    <source>
        <dbReference type="ARBA" id="ARBA00047989"/>
    </source>
</evidence>
<dbReference type="Proteomes" id="UP000295773">
    <property type="component" value="Unassembled WGS sequence"/>
</dbReference>
<dbReference type="AlphaFoldDB" id="A0A4R3TKI8"/>
<evidence type="ECO:0000256" key="7">
    <source>
        <dbReference type="ARBA" id="ARBA00022833"/>
    </source>
</evidence>
<dbReference type="NCBIfam" id="TIGR00726">
    <property type="entry name" value="peptidoglycan editing factor PgeF"/>
    <property type="match status" value="1"/>
</dbReference>
<dbReference type="PANTHER" id="PTHR30616">
    <property type="entry name" value="UNCHARACTERIZED PROTEIN YFIH"/>
    <property type="match status" value="1"/>
</dbReference>
<comment type="catalytic activity">
    <reaction evidence="1">
        <text>inosine + phosphate = alpha-D-ribose 1-phosphate + hypoxanthine</text>
        <dbReference type="Rhea" id="RHEA:27646"/>
        <dbReference type="ChEBI" id="CHEBI:17368"/>
        <dbReference type="ChEBI" id="CHEBI:17596"/>
        <dbReference type="ChEBI" id="CHEBI:43474"/>
        <dbReference type="ChEBI" id="CHEBI:57720"/>
        <dbReference type="EC" id="2.4.2.1"/>
    </reaction>
    <physiologicalReaction direction="left-to-right" evidence="1">
        <dbReference type="Rhea" id="RHEA:27647"/>
    </physiologicalReaction>
</comment>
<evidence type="ECO:0000313" key="13">
    <source>
        <dbReference type="Proteomes" id="UP000295773"/>
    </source>
</evidence>
<dbReference type="Pfam" id="PF02578">
    <property type="entry name" value="Cu-oxidase_4"/>
    <property type="match status" value="1"/>
</dbReference>
<dbReference type="InterPro" id="IPR038371">
    <property type="entry name" value="Cu_polyphenol_OxRdtase_sf"/>
</dbReference>
<dbReference type="GO" id="GO:0005507">
    <property type="term" value="F:copper ion binding"/>
    <property type="evidence" value="ECO:0007669"/>
    <property type="project" value="TreeGrafter"/>
</dbReference>
<sequence length="254" mass="28432">MNKIIWKDNEDIVAGTTLRDVQVKEDNNMALHVGGNLTDVIANRQGLSEDLDISLNQWVFAQQTHSDHMHEVTKADAGKGSLLYVDGIADCDALYTRESHIALGVFHADCVPVLLYDPFTHLIAAIHSGWQGTVKEITRKSVAYLLAQEGVQPAHLHAYIGPAINYHSFEVGQDVIEKVQQMSFDTSAYITYLQNGKALVNNKGLNKAMLLQLGVPEEQITVNKNDTFQPNEALFSYRRDHDCGRHLSFIMMKR</sequence>
<keyword evidence="5" id="KW-0479">Metal-binding</keyword>
<dbReference type="InterPro" id="IPR003730">
    <property type="entry name" value="Cu_polyphenol_OxRdtase"/>
</dbReference>
<evidence type="ECO:0000256" key="1">
    <source>
        <dbReference type="ARBA" id="ARBA00000553"/>
    </source>
</evidence>
<dbReference type="RefSeq" id="WP_132223839.1">
    <property type="nucleotide sequence ID" value="NZ_JANKBG010000003.1"/>
</dbReference>
<evidence type="ECO:0000313" key="12">
    <source>
        <dbReference type="EMBL" id="TCU62657.1"/>
    </source>
</evidence>
<keyword evidence="4" id="KW-0808">Transferase</keyword>
<protein>
    <recommendedName>
        <fullName evidence="11">Purine nucleoside phosphorylase</fullName>
    </recommendedName>
</protein>
<dbReference type="GO" id="GO:0016787">
    <property type="term" value="F:hydrolase activity"/>
    <property type="evidence" value="ECO:0007669"/>
    <property type="project" value="UniProtKB-KW"/>
</dbReference>
<reference evidence="12 13" key="1">
    <citation type="submission" date="2019-03" db="EMBL/GenBank/DDBJ databases">
        <title>Genomic Encyclopedia of Type Strains, Phase IV (KMG-IV): sequencing the most valuable type-strain genomes for metagenomic binning, comparative biology and taxonomic classification.</title>
        <authorList>
            <person name="Goeker M."/>
        </authorList>
    </citation>
    <scope>NUCLEOTIDE SEQUENCE [LARGE SCALE GENOMIC DNA]</scope>
    <source>
        <strain evidence="12 13">DSM 29481</strain>
    </source>
</reference>
<dbReference type="CDD" id="cd16833">
    <property type="entry name" value="YfiH"/>
    <property type="match status" value="1"/>
</dbReference>
<dbReference type="InterPro" id="IPR011324">
    <property type="entry name" value="Cytotoxic_necrot_fac-like_cat"/>
</dbReference>
<name>A0A4R3TKI8_9FIRM</name>
<accession>A0A4R3TKI8</accession>
<comment type="catalytic activity">
    <reaction evidence="10">
        <text>S-methyl-5'-thioadenosine + phosphate = 5-(methylsulfanyl)-alpha-D-ribose 1-phosphate + adenine</text>
        <dbReference type="Rhea" id="RHEA:11852"/>
        <dbReference type="ChEBI" id="CHEBI:16708"/>
        <dbReference type="ChEBI" id="CHEBI:17509"/>
        <dbReference type="ChEBI" id="CHEBI:43474"/>
        <dbReference type="ChEBI" id="CHEBI:58533"/>
        <dbReference type="EC" id="2.4.2.28"/>
    </reaction>
    <physiologicalReaction direction="left-to-right" evidence="10">
        <dbReference type="Rhea" id="RHEA:11853"/>
    </physiologicalReaction>
</comment>